<dbReference type="Proteomes" id="UP000050668">
    <property type="component" value="Unassembled WGS sequence"/>
</dbReference>
<gene>
    <name evidence="1" type="ORF">AEA09_18830</name>
</gene>
<dbReference type="RefSeq" id="WP_053585502.1">
    <property type="nucleotide sequence ID" value="NZ_LGRV01000008.1"/>
</dbReference>
<name>A0ABR5JVV2_9BACI</name>
<accession>A0ABR5JVV2</accession>
<organism evidence="1 2">
    <name type="scientific">Lysinibacillus contaminans</name>
    <dbReference type="NCBI Taxonomy" id="1293441"/>
    <lineage>
        <taxon>Bacteria</taxon>
        <taxon>Bacillati</taxon>
        <taxon>Bacillota</taxon>
        <taxon>Bacilli</taxon>
        <taxon>Bacillales</taxon>
        <taxon>Bacillaceae</taxon>
        <taxon>Lysinibacillus</taxon>
    </lineage>
</organism>
<protein>
    <submittedName>
        <fullName evidence="1">Uncharacterized protein</fullName>
    </submittedName>
</protein>
<sequence length="157" mass="18521">MTLYSVLVANKPLPTIDCTGIAEITIKELKKLYPITVDTPEQPWHSMPDDSMILHAPDESAFGQLNIFEWSNPPYDLEDYNDKTYVYCIEGNWSSVFLNDLLNYLKRSIKKGQEAELIRFWAGEYDRKLKKRHINIEEIELHHLEKLKSEEYIRIIF</sequence>
<keyword evidence="2" id="KW-1185">Reference proteome</keyword>
<proteinExistence type="predicted"/>
<comment type="caution">
    <text evidence="1">The sequence shown here is derived from an EMBL/GenBank/DDBJ whole genome shotgun (WGS) entry which is preliminary data.</text>
</comment>
<reference evidence="2" key="1">
    <citation type="submission" date="2015-07" db="EMBL/GenBank/DDBJ databases">
        <title>Fjat-14205 dsm 2895.</title>
        <authorList>
            <person name="Liu B."/>
            <person name="Wang J."/>
            <person name="Zhu Y."/>
            <person name="Liu G."/>
            <person name="Chen Q."/>
            <person name="Chen Z."/>
            <person name="Lan J."/>
            <person name="Che J."/>
            <person name="Ge C."/>
            <person name="Shi H."/>
            <person name="Pan Z."/>
            <person name="Liu X."/>
        </authorList>
    </citation>
    <scope>NUCLEOTIDE SEQUENCE [LARGE SCALE GENOMIC DNA]</scope>
    <source>
        <strain evidence="2">DSM 25560</strain>
    </source>
</reference>
<evidence type="ECO:0000313" key="1">
    <source>
        <dbReference type="EMBL" id="KOS66274.1"/>
    </source>
</evidence>
<evidence type="ECO:0000313" key="2">
    <source>
        <dbReference type="Proteomes" id="UP000050668"/>
    </source>
</evidence>
<dbReference type="EMBL" id="LGRV01000008">
    <property type="protein sequence ID" value="KOS66274.1"/>
    <property type="molecule type" value="Genomic_DNA"/>
</dbReference>